<dbReference type="InterPro" id="IPR019986">
    <property type="entry name" value="YloV-like"/>
</dbReference>
<feature type="domain" description="DhaL" evidence="1">
    <location>
        <begin position="10"/>
        <end position="202"/>
    </location>
</feature>
<gene>
    <name evidence="2" type="ORF">FHE74_01930</name>
</gene>
<name>A0A5C4U6D4_9CORY</name>
<accession>A0A5C4U6D4</accession>
<sequence>MSGSVSDDGDLLFRWAQRAADELNARRAEINALNVFPVPDSDTGSNMAHTMESAFRAASASKEERIASTVAHALASGAVRGARGNSGVVLSQVLRGIAHAVGTHPLDGQTLAHSLKNAVELVDAAIADPVEGTVVTVLRAAANASAQAAQRSSDLATVTDATVEAARTALELTPSQLPELRAAGVVDAGGAGLVVLLESLQAEIPASSGAAGSTDSGSGAMSHAGAAFYLEVMFYLLAEEETLGSFEEWLAERGDSLMLARDDHGATVHIHTHQAGEVIEQAFALGQVSDLRIESLSDAPAAEPTSAASERMLIAVTPPGAVAQLYRQAGATVVEMRDESDLAAQVVAVIEEAPAKEFIILPNGLLTREELTDIDRQTQSVTHPIALLPTTRLVAGIASLGMHDPGEPLATAAYTMSEAAHAMRVAVARVAHKASLTPAGPCAAGDIVVSSKNEIIAVGDDLASAVTAACQSMLEVAGEQVTILATTELDRAVLEKQLGVEVMFFDGQGIDTLGIVAEIGIE</sequence>
<dbReference type="EMBL" id="VDHJ01000002">
    <property type="protein sequence ID" value="TNL99818.1"/>
    <property type="molecule type" value="Genomic_DNA"/>
</dbReference>
<dbReference type="Pfam" id="PF21645">
    <property type="entry name" value="FakA-like_M"/>
    <property type="match status" value="1"/>
</dbReference>
<comment type="caution">
    <text evidence="2">The sequence shown here is derived from an EMBL/GenBank/DDBJ whole genome shotgun (WGS) entry which is preliminary data.</text>
</comment>
<dbReference type="InterPro" id="IPR033470">
    <property type="entry name" value="FakA-like_C"/>
</dbReference>
<organism evidence="2 3">
    <name type="scientific">Corynebacterium tapiri</name>
    <dbReference type="NCBI Taxonomy" id="1448266"/>
    <lineage>
        <taxon>Bacteria</taxon>
        <taxon>Bacillati</taxon>
        <taxon>Actinomycetota</taxon>
        <taxon>Actinomycetes</taxon>
        <taxon>Mycobacteriales</taxon>
        <taxon>Corynebacteriaceae</taxon>
        <taxon>Corynebacterium</taxon>
    </lineage>
</organism>
<dbReference type="PANTHER" id="PTHR33434">
    <property type="entry name" value="DEGV DOMAIN-CONTAINING PROTEIN DR_1986-RELATED"/>
    <property type="match status" value="1"/>
</dbReference>
<dbReference type="OrthoDB" id="9760324at2"/>
<dbReference type="Gene3D" id="1.25.40.340">
    <property type="match status" value="1"/>
</dbReference>
<dbReference type="Pfam" id="PF13684">
    <property type="entry name" value="FakA-like_C"/>
    <property type="match status" value="1"/>
</dbReference>
<proteinExistence type="predicted"/>
<dbReference type="SUPFAM" id="SSF101473">
    <property type="entry name" value="DhaL-like"/>
    <property type="match status" value="1"/>
</dbReference>
<dbReference type="InterPro" id="IPR048394">
    <property type="entry name" value="FakA-like_M"/>
</dbReference>
<dbReference type="SMART" id="SM01121">
    <property type="entry name" value="Dak1_2"/>
    <property type="match status" value="1"/>
</dbReference>
<dbReference type="InterPro" id="IPR050270">
    <property type="entry name" value="DegV_domain_contain"/>
</dbReference>
<dbReference type="PANTHER" id="PTHR33434:SF4">
    <property type="entry name" value="PHOSPHATASE PROTEIN"/>
    <property type="match status" value="1"/>
</dbReference>
<dbReference type="GO" id="GO:0004371">
    <property type="term" value="F:glycerone kinase activity"/>
    <property type="evidence" value="ECO:0007669"/>
    <property type="project" value="InterPro"/>
</dbReference>
<dbReference type="NCBIfam" id="TIGR03599">
    <property type="entry name" value="YloV"/>
    <property type="match status" value="1"/>
</dbReference>
<evidence type="ECO:0000259" key="1">
    <source>
        <dbReference type="PROSITE" id="PS51480"/>
    </source>
</evidence>
<reference evidence="2 3" key="1">
    <citation type="submission" date="2019-06" db="EMBL/GenBank/DDBJ databases">
        <authorList>
            <person name="Li J."/>
        </authorList>
    </citation>
    <scope>NUCLEOTIDE SEQUENCE [LARGE SCALE GENOMIC DNA]</scope>
    <source>
        <strain evidence="2 3">LMG 28165</strain>
    </source>
</reference>
<dbReference type="AlphaFoldDB" id="A0A5C4U6D4"/>
<dbReference type="GO" id="GO:0006071">
    <property type="term" value="P:glycerol metabolic process"/>
    <property type="evidence" value="ECO:0007669"/>
    <property type="project" value="InterPro"/>
</dbReference>
<evidence type="ECO:0000313" key="3">
    <source>
        <dbReference type="Proteomes" id="UP000312032"/>
    </source>
</evidence>
<dbReference type="SMART" id="SM01120">
    <property type="entry name" value="Dak2"/>
    <property type="match status" value="1"/>
</dbReference>
<dbReference type="Proteomes" id="UP000312032">
    <property type="component" value="Unassembled WGS sequence"/>
</dbReference>
<keyword evidence="3" id="KW-1185">Reference proteome</keyword>
<evidence type="ECO:0000313" key="2">
    <source>
        <dbReference type="EMBL" id="TNL99818.1"/>
    </source>
</evidence>
<protein>
    <submittedName>
        <fullName evidence="2">DAK2 domain-containing protein</fullName>
    </submittedName>
</protein>
<dbReference type="RefSeq" id="WP_139464734.1">
    <property type="nucleotide sequence ID" value="NZ_VDHJ01000002.1"/>
</dbReference>
<dbReference type="InterPro" id="IPR004007">
    <property type="entry name" value="DhaL_dom"/>
</dbReference>
<dbReference type="Pfam" id="PF02734">
    <property type="entry name" value="Dak2"/>
    <property type="match status" value="1"/>
</dbReference>
<dbReference type="InterPro" id="IPR036117">
    <property type="entry name" value="DhaL_dom_sf"/>
</dbReference>
<dbReference type="PROSITE" id="PS51480">
    <property type="entry name" value="DHAL"/>
    <property type="match status" value="1"/>
</dbReference>